<gene>
    <name evidence="2" type="ORF">DAERI_070086</name>
</gene>
<dbReference type="AlphaFoldDB" id="A0A2I9DIJ8"/>
<dbReference type="GO" id="GO:0003700">
    <property type="term" value="F:DNA-binding transcription factor activity"/>
    <property type="evidence" value="ECO:0007669"/>
    <property type="project" value="InterPro"/>
</dbReference>
<dbReference type="PANTHER" id="PTHR18964">
    <property type="entry name" value="ROK (REPRESSOR, ORF, KINASE) FAMILY"/>
    <property type="match status" value="1"/>
</dbReference>
<evidence type="ECO:0000313" key="3">
    <source>
        <dbReference type="Proteomes" id="UP000236569"/>
    </source>
</evidence>
<dbReference type="InterPro" id="IPR011991">
    <property type="entry name" value="ArsR-like_HTH"/>
</dbReference>
<dbReference type="SUPFAM" id="SSF46785">
    <property type="entry name" value="Winged helix' DNA-binding domain"/>
    <property type="match status" value="1"/>
</dbReference>
<proteinExistence type="predicted"/>
<dbReference type="InterPro" id="IPR036390">
    <property type="entry name" value="WH_DNA-bd_sf"/>
</dbReference>
<dbReference type="InterPro" id="IPR000835">
    <property type="entry name" value="HTH_MarR-typ"/>
</dbReference>
<dbReference type="InterPro" id="IPR036388">
    <property type="entry name" value="WH-like_DNA-bd_sf"/>
</dbReference>
<protein>
    <submittedName>
        <fullName evidence="2">ROK family transcriptional regulator</fullName>
    </submittedName>
</protein>
<evidence type="ECO:0000259" key="1">
    <source>
        <dbReference type="Pfam" id="PF12802"/>
    </source>
</evidence>
<accession>A0A2I9DIJ8</accession>
<dbReference type="Gene3D" id="1.10.10.10">
    <property type="entry name" value="Winged helix-like DNA-binding domain superfamily/Winged helix DNA-binding domain"/>
    <property type="match status" value="1"/>
</dbReference>
<sequence>MQALKTSGELTVEELVRRTGISQPTVLKALGALQQDGLIERSGQGESTGGRPPALYRYNPRAGTVLGLEVELPVVRAVLTDLAGDVLAAWHWTLDLGLEAPRLLEEWLAGVQAFVTGQVAGRAPLQTCGLAVTGFIDQGRGVWLSTPRVPTLRDWPVERHLHAALGVPVHLLHQIDALTLAEAGRQPGQSEQPFLYFDVAQGIGLRLMRAGVPLTGMFGNAGLIGHTTVVPDGLPCVCGNRGCLEMYASARAFRRLLDELRDLHPGAALNHLGRPAELADALHLAGSGDPHARGLVEHLVRFLGIGVANAVNVFEVTNVVLGGFVSGGGEEFRRHLLHEARTRLQPILGRELHLVLSTADRDTAAPLGAARHALHHMAPPTPA</sequence>
<dbReference type="EMBL" id="BFAG01000007">
    <property type="protein sequence ID" value="GBF06088.1"/>
    <property type="molecule type" value="Genomic_DNA"/>
</dbReference>
<dbReference type="SUPFAM" id="SSF53067">
    <property type="entry name" value="Actin-like ATPase domain"/>
    <property type="match status" value="2"/>
</dbReference>
<name>A0A2I9DIJ8_9DEIO</name>
<dbReference type="InterPro" id="IPR043129">
    <property type="entry name" value="ATPase_NBD"/>
</dbReference>
<dbReference type="PANTHER" id="PTHR18964:SF173">
    <property type="entry name" value="GLUCOKINASE"/>
    <property type="match status" value="1"/>
</dbReference>
<dbReference type="CDD" id="cd00090">
    <property type="entry name" value="HTH_ARSR"/>
    <property type="match status" value="1"/>
</dbReference>
<dbReference type="InterPro" id="IPR000600">
    <property type="entry name" value="ROK"/>
</dbReference>
<reference evidence="3" key="1">
    <citation type="submission" date="2018-01" db="EMBL/GenBank/DDBJ databases">
        <title>Draft Genome Sequence of the Radioresistant Bacterium Deinococcus aerius TR0125, Isolated from the Higher Atmosphere above Japan.</title>
        <authorList>
            <person name="Satoh K."/>
            <person name="Arai H."/>
            <person name="Sanzen T."/>
            <person name="Kawaguchi Y."/>
            <person name="Hayashi H."/>
            <person name="Yokobori S."/>
            <person name="Yamagishi A."/>
            <person name="Oono Y."/>
            <person name="Narumi I."/>
        </authorList>
    </citation>
    <scope>NUCLEOTIDE SEQUENCE [LARGE SCALE GENOMIC DNA]</scope>
    <source>
        <strain evidence="3">TR0125</strain>
    </source>
</reference>
<dbReference type="Gene3D" id="3.30.420.40">
    <property type="match status" value="2"/>
</dbReference>
<organism evidence="2 3">
    <name type="scientific">Deinococcus aerius</name>
    <dbReference type="NCBI Taxonomy" id="200253"/>
    <lineage>
        <taxon>Bacteria</taxon>
        <taxon>Thermotogati</taxon>
        <taxon>Deinococcota</taxon>
        <taxon>Deinococci</taxon>
        <taxon>Deinococcales</taxon>
        <taxon>Deinococcaceae</taxon>
        <taxon>Deinococcus</taxon>
    </lineage>
</organism>
<dbReference type="Pfam" id="PF00480">
    <property type="entry name" value="ROK"/>
    <property type="match status" value="1"/>
</dbReference>
<evidence type="ECO:0000313" key="2">
    <source>
        <dbReference type="EMBL" id="GBF06088.1"/>
    </source>
</evidence>
<keyword evidence="3" id="KW-1185">Reference proteome</keyword>
<dbReference type="Proteomes" id="UP000236569">
    <property type="component" value="Unassembled WGS sequence"/>
</dbReference>
<dbReference type="Pfam" id="PF12802">
    <property type="entry name" value="MarR_2"/>
    <property type="match status" value="1"/>
</dbReference>
<feature type="domain" description="HTH marR-type" evidence="1">
    <location>
        <begin position="3"/>
        <end position="42"/>
    </location>
</feature>
<comment type="caution">
    <text evidence="2">The sequence shown here is derived from an EMBL/GenBank/DDBJ whole genome shotgun (WGS) entry which is preliminary data.</text>
</comment>